<keyword evidence="2 5" id="KW-0812">Transmembrane</keyword>
<dbReference type="STRING" id="580340.Tlie_0281"/>
<accession>G7V6R2</accession>
<feature type="transmembrane region" description="Helical" evidence="5">
    <location>
        <begin position="102"/>
        <end position="123"/>
    </location>
</feature>
<dbReference type="AlphaFoldDB" id="G7V6R2"/>
<comment type="subcellular location">
    <subcellularLocation>
        <location evidence="1">Membrane</location>
        <topology evidence="1">Multi-pass membrane protein</topology>
    </subcellularLocation>
</comment>
<gene>
    <name evidence="6" type="ordered locus">Tlie_0281</name>
</gene>
<organism evidence="6 7">
    <name type="scientific">Thermovirga lienii (strain ATCC BAA-1197 / DSM 17291 / Cas60314)</name>
    <dbReference type="NCBI Taxonomy" id="580340"/>
    <lineage>
        <taxon>Bacteria</taxon>
        <taxon>Thermotogati</taxon>
        <taxon>Synergistota</taxon>
        <taxon>Synergistia</taxon>
        <taxon>Synergistales</taxon>
        <taxon>Thermovirgaceae</taxon>
        <taxon>Thermovirga</taxon>
    </lineage>
</organism>
<feature type="transmembrane region" description="Helical" evidence="5">
    <location>
        <begin position="386"/>
        <end position="412"/>
    </location>
</feature>
<dbReference type="eggNOG" id="COG1914">
    <property type="taxonomic scope" value="Bacteria"/>
</dbReference>
<dbReference type="GO" id="GO:0034755">
    <property type="term" value="P:iron ion transmembrane transport"/>
    <property type="evidence" value="ECO:0007669"/>
    <property type="project" value="TreeGrafter"/>
</dbReference>
<protein>
    <submittedName>
        <fullName evidence="6">Transmembrane transport protein</fullName>
    </submittedName>
</protein>
<dbReference type="Pfam" id="PF01566">
    <property type="entry name" value="Nramp"/>
    <property type="match status" value="1"/>
</dbReference>
<dbReference type="HOGENOM" id="CLU_055818_0_0_0"/>
<name>G7V6R2_THELD</name>
<feature type="transmembrane region" description="Helical" evidence="5">
    <location>
        <begin position="288"/>
        <end position="315"/>
    </location>
</feature>
<feature type="transmembrane region" description="Helical" evidence="5">
    <location>
        <begin position="327"/>
        <end position="345"/>
    </location>
</feature>
<proteinExistence type="predicted"/>
<evidence type="ECO:0000313" key="6">
    <source>
        <dbReference type="EMBL" id="AER66021.1"/>
    </source>
</evidence>
<dbReference type="EMBL" id="CP003096">
    <property type="protein sequence ID" value="AER66021.1"/>
    <property type="molecule type" value="Genomic_DNA"/>
</dbReference>
<dbReference type="PANTHER" id="PTHR11706">
    <property type="entry name" value="SOLUTE CARRIER PROTEIN FAMILY 11 MEMBER"/>
    <property type="match status" value="1"/>
</dbReference>
<keyword evidence="3 5" id="KW-1133">Transmembrane helix</keyword>
<keyword evidence="7" id="KW-1185">Reference proteome</keyword>
<feature type="transmembrane region" description="Helical" evidence="5">
    <location>
        <begin position="60"/>
        <end position="81"/>
    </location>
</feature>
<dbReference type="Proteomes" id="UP000005868">
    <property type="component" value="Chromosome"/>
</dbReference>
<dbReference type="GO" id="GO:0005384">
    <property type="term" value="F:manganese ion transmembrane transporter activity"/>
    <property type="evidence" value="ECO:0007669"/>
    <property type="project" value="TreeGrafter"/>
</dbReference>
<dbReference type="PANTHER" id="PTHR11706:SF2">
    <property type="entry name" value="TRANSPORTER PROTEIN"/>
    <property type="match status" value="1"/>
</dbReference>
<reference evidence="7" key="1">
    <citation type="submission" date="2011-10" db="EMBL/GenBank/DDBJ databases">
        <title>The complete genome of chromosome of Thermovirga lienii DSM 17291.</title>
        <authorList>
            <consortium name="US DOE Joint Genome Institute (JGI-PGF)"/>
            <person name="Lucas S."/>
            <person name="Copeland A."/>
            <person name="Lapidus A."/>
            <person name="Glavina del Rio T."/>
            <person name="Dalin E."/>
            <person name="Tice H."/>
            <person name="Bruce D."/>
            <person name="Goodwin L."/>
            <person name="Pitluck S."/>
            <person name="Peters L."/>
            <person name="Mikhailova N."/>
            <person name="Saunders E."/>
            <person name="Kyrpides N."/>
            <person name="Mavromatis K."/>
            <person name="Ivanova N."/>
            <person name="Last F.I."/>
            <person name="Brettin T."/>
            <person name="Detter J.C."/>
            <person name="Han C."/>
            <person name="Larimer F."/>
            <person name="Land M."/>
            <person name="Hauser L."/>
            <person name="Markowitz V."/>
            <person name="Cheng J.-F."/>
            <person name="Hugenholtz P."/>
            <person name="Woyke T."/>
            <person name="Wu D."/>
            <person name="Spring S."/>
            <person name="Schroeder M."/>
            <person name="Brambilla E.-M."/>
            <person name="Klenk H.-P."/>
            <person name="Eisen J.A."/>
        </authorList>
    </citation>
    <scope>NUCLEOTIDE SEQUENCE [LARGE SCALE GENOMIC DNA]</scope>
    <source>
        <strain evidence="7">ATCC BAA-1197 / DSM 17291 / Cas60314</strain>
    </source>
</reference>
<reference evidence="6 7" key="2">
    <citation type="journal article" date="2012" name="Stand. Genomic Sci.">
        <title>Genome sequence of the moderately thermophilic, amino-acid-degrading and sulfur-reducing bacterium Thermovirga lienii type strain (Cas60314(T)).</title>
        <authorList>
            <person name="Goker M."/>
            <person name="Saunders E."/>
            <person name="Lapidus A."/>
            <person name="Nolan M."/>
            <person name="Lucas S."/>
            <person name="Hammon N."/>
            <person name="Deshpande S."/>
            <person name="Cheng J.F."/>
            <person name="Han C."/>
            <person name="Tapia R."/>
            <person name="Goodwin L.A."/>
            <person name="Pitluck S."/>
            <person name="Liolios K."/>
            <person name="Mavromatis K."/>
            <person name="Pagani I."/>
            <person name="Ivanova N."/>
            <person name="Mikhailova N."/>
            <person name="Pati A."/>
            <person name="Chen A."/>
            <person name="Palaniappan K."/>
            <person name="Land M."/>
            <person name="Chang Y.J."/>
            <person name="Jeffries C.D."/>
            <person name="Brambilla E.M."/>
            <person name="Rohde M."/>
            <person name="Spring S."/>
            <person name="Detter J.C."/>
            <person name="Woyke T."/>
            <person name="Bristow J."/>
            <person name="Eisen J.A."/>
            <person name="Markowitz V."/>
            <person name="Hugenholtz P."/>
            <person name="Kyrpides N.C."/>
            <person name="Klenk H.P."/>
        </authorList>
    </citation>
    <scope>NUCLEOTIDE SEQUENCE [LARGE SCALE GENOMIC DNA]</scope>
    <source>
        <strain evidence="7">ATCC BAA-1197 / DSM 17291 / Cas60314</strain>
    </source>
</reference>
<evidence type="ECO:0000256" key="5">
    <source>
        <dbReference type="SAM" id="Phobius"/>
    </source>
</evidence>
<evidence type="ECO:0000256" key="3">
    <source>
        <dbReference type="ARBA" id="ARBA00022989"/>
    </source>
</evidence>
<evidence type="ECO:0000313" key="7">
    <source>
        <dbReference type="Proteomes" id="UP000005868"/>
    </source>
</evidence>
<sequence length="416" mass="44095">MSEVKEATAEKTGLQMAAEEEMKKKGTLSVLLGAAFLMATSAIGPGFLTQTAVFTEKLKAAFAFAILSSILIDIVVQLNIWRILAVSKMRAQDVANKVLPGLGYFLAFAVALGGLVFNIGNIAGAAMGLNVLTGMSMPLGAIISAAIAIFLFLRKELGRAMDKFAQALGFVMIAMVLFMVFKTQPPVGLALKEAVLPSTIDWMIVLTLVGGTVGGYISFAGAHRIIDAGITGEENLPSISKGAVNAIGITGIMRFLLFLAILGVVLMGHKLDPSNPPASAFQLGAGELGYKIFGIILWSAGITSVIGASYTSISFLRTLFKSVNDKLRAWMIGFIVFSTAIFATVGKPVALLIFAGSINGLILPLALISVLLAAHRKDIIGSYKHPLWMSIIGYIMAAFTMWMGVMSLGRIFSLFS</sequence>
<evidence type="ECO:0000256" key="4">
    <source>
        <dbReference type="ARBA" id="ARBA00023136"/>
    </source>
</evidence>
<dbReference type="InterPro" id="IPR001046">
    <property type="entry name" value="NRAMP_fam"/>
</dbReference>
<dbReference type="GO" id="GO:0015086">
    <property type="term" value="F:cadmium ion transmembrane transporter activity"/>
    <property type="evidence" value="ECO:0007669"/>
    <property type="project" value="TreeGrafter"/>
</dbReference>
<feature type="transmembrane region" description="Helical" evidence="5">
    <location>
        <begin position="129"/>
        <end position="152"/>
    </location>
</feature>
<feature type="transmembrane region" description="Helical" evidence="5">
    <location>
        <begin position="164"/>
        <end position="182"/>
    </location>
</feature>
<feature type="transmembrane region" description="Helical" evidence="5">
    <location>
        <begin position="243"/>
        <end position="268"/>
    </location>
</feature>
<keyword evidence="4 5" id="KW-0472">Membrane</keyword>
<feature type="transmembrane region" description="Helical" evidence="5">
    <location>
        <begin position="202"/>
        <end position="222"/>
    </location>
</feature>
<dbReference type="GO" id="GO:0005886">
    <property type="term" value="C:plasma membrane"/>
    <property type="evidence" value="ECO:0007669"/>
    <property type="project" value="TreeGrafter"/>
</dbReference>
<dbReference type="KEGG" id="tli:Tlie_0281"/>
<feature type="transmembrane region" description="Helical" evidence="5">
    <location>
        <begin position="351"/>
        <end position="374"/>
    </location>
</feature>
<evidence type="ECO:0000256" key="1">
    <source>
        <dbReference type="ARBA" id="ARBA00004141"/>
    </source>
</evidence>
<feature type="transmembrane region" description="Helical" evidence="5">
    <location>
        <begin position="28"/>
        <end position="48"/>
    </location>
</feature>
<evidence type="ECO:0000256" key="2">
    <source>
        <dbReference type="ARBA" id="ARBA00022692"/>
    </source>
</evidence>